<evidence type="ECO:0000313" key="2">
    <source>
        <dbReference type="EMBL" id="KAK4831821.1"/>
    </source>
</evidence>
<organism evidence="2 3">
    <name type="scientific">Mycteria americana</name>
    <name type="common">Wood stork</name>
    <dbReference type="NCBI Taxonomy" id="33587"/>
    <lineage>
        <taxon>Eukaryota</taxon>
        <taxon>Metazoa</taxon>
        <taxon>Chordata</taxon>
        <taxon>Craniata</taxon>
        <taxon>Vertebrata</taxon>
        <taxon>Euteleostomi</taxon>
        <taxon>Archelosauria</taxon>
        <taxon>Archosauria</taxon>
        <taxon>Dinosauria</taxon>
        <taxon>Saurischia</taxon>
        <taxon>Theropoda</taxon>
        <taxon>Coelurosauria</taxon>
        <taxon>Aves</taxon>
        <taxon>Neognathae</taxon>
        <taxon>Neoaves</taxon>
        <taxon>Aequornithes</taxon>
        <taxon>Ciconiiformes</taxon>
        <taxon>Ciconiidae</taxon>
        <taxon>Mycteria</taxon>
    </lineage>
</organism>
<accession>A0AAN7NVS9</accession>
<gene>
    <name evidence="2" type="ORF">QYF61_019344</name>
</gene>
<comment type="caution">
    <text evidence="2">The sequence shown here is derived from an EMBL/GenBank/DDBJ whole genome shotgun (WGS) entry which is preliminary data.</text>
</comment>
<dbReference type="EMBL" id="JAUNZN010000001">
    <property type="protein sequence ID" value="KAK4831821.1"/>
    <property type="molecule type" value="Genomic_DNA"/>
</dbReference>
<evidence type="ECO:0000256" key="1">
    <source>
        <dbReference type="SAM" id="MobiDB-lite"/>
    </source>
</evidence>
<sequence>MAHPPVLTHRLPGSRTRWSSRPARPPFPVPLGFFPKASGVEREQSAPVPPFKVYHQTLDYQVVQIAWSSLSKFADDTNLSGVVKTLEGRDAIQRDLDMLEKWANVKCKALHLGWGNPKYQYRLGDEWIESSPPEKDLGIQVDEKLDMSRQCVLAVQKADHILGYMKRSVASRWRDVILPLYSALMRPHLEYCMQFWGP</sequence>
<dbReference type="AlphaFoldDB" id="A0AAN7NVS9"/>
<protein>
    <recommendedName>
        <fullName evidence="4">Rna-directed dna polymerase from mobile element jockey-like</fullName>
    </recommendedName>
</protein>
<name>A0AAN7NVS9_MYCAM</name>
<feature type="region of interest" description="Disordered" evidence="1">
    <location>
        <begin position="1"/>
        <end position="23"/>
    </location>
</feature>
<dbReference type="PANTHER" id="PTHR33332">
    <property type="entry name" value="REVERSE TRANSCRIPTASE DOMAIN-CONTAINING PROTEIN"/>
    <property type="match status" value="1"/>
</dbReference>
<reference evidence="2 3" key="1">
    <citation type="journal article" date="2023" name="J. Hered.">
        <title>Chromosome-level genome of the wood stork (Mycteria americana) provides insight into avian chromosome evolution.</title>
        <authorList>
            <person name="Flamio R. Jr."/>
            <person name="Ramstad K.M."/>
        </authorList>
    </citation>
    <scope>NUCLEOTIDE SEQUENCE [LARGE SCALE GENOMIC DNA]</scope>
    <source>
        <strain evidence="2">JAX WOST 10</strain>
    </source>
</reference>
<dbReference type="Proteomes" id="UP001333110">
    <property type="component" value="Unassembled WGS sequence"/>
</dbReference>
<dbReference type="PRINTS" id="PR01345">
    <property type="entry name" value="CERVTRCPTASE"/>
</dbReference>
<evidence type="ECO:0000313" key="3">
    <source>
        <dbReference type="Proteomes" id="UP001333110"/>
    </source>
</evidence>
<proteinExistence type="predicted"/>
<keyword evidence="3" id="KW-1185">Reference proteome</keyword>
<evidence type="ECO:0008006" key="4">
    <source>
        <dbReference type="Google" id="ProtNLM"/>
    </source>
</evidence>